<keyword evidence="3" id="KW-0276">Fatty acid metabolism</keyword>
<name>A0A7I4YCM9_HAECO</name>
<dbReference type="PANTHER" id="PTHR43086:SF2">
    <property type="entry name" value="HYDROXYSTEROID DEHYDROGENASE-LIKE PROTEIN 1"/>
    <property type="match status" value="1"/>
</dbReference>
<dbReference type="InterPro" id="IPR036291">
    <property type="entry name" value="NAD(P)-bd_dom_sf"/>
</dbReference>
<evidence type="ECO:0000256" key="1">
    <source>
        <dbReference type="ARBA" id="ARBA00005194"/>
    </source>
</evidence>
<dbReference type="AlphaFoldDB" id="A0A7I4YCM9"/>
<dbReference type="Gene3D" id="3.40.50.720">
    <property type="entry name" value="NAD(P)-binding Rossmann-like Domain"/>
    <property type="match status" value="1"/>
</dbReference>
<dbReference type="FunFam" id="3.40.50.720:FF:000467">
    <property type="entry name" value="Steroid dehydrogenase 4"/>
    <property type="match status" value="1"/>
</dbReference>
<evidence type="ECO:0000256" key="3">
    <source>
        <dbReference type="ARBA" id="ARBA00022832"/>
    </source>
</evidence>
<dbReference type="SUPFAM" id="SSF51735">
    <property type="entry name" value="NAD(P)-binding Rossmann-fold domains"/>
    <property type="match status" value="1"/>
</dbReference>
<dbReference type="GO" id="GO:0005783">
    <property type="term" value="C:endoplasmic reticulum"/>
    <property type="evidence" value="ECO:0007669"/>
    <property type="project" value="TreeGrafter"/>
</dbReference>
<keyword evidence="6" id="KW-0560">Oxidoreductase</keyword>
<reference evidence="11" key="1">
    <citation type="submission" date="2020-12" db="UniProtKB">
        <authorList>
            <consortium name="WormBaseParasite"/>
        </authorList>
    </citation>
    <scope>IDENTIFICATION</scope>
    <source>
        <strain evidence="11">MHco3</strain>
    </source>
</reference>
<proteinExistence type="inferred from homology"/>
<evidence type="ECO:0000256" key="7">
    <source>
        <dbReference type="ARBA" id="ARBA00023098"/>
    </source>
</evidence>
<dbReference type="GO" id="GO:0030497">
    <property type="term" value="P:fatty acid elongation"/>
    <property type="evidence" value="ECO:0007669"/>
    <property type="project" value="TreeGrafter"/>
</dbReference>
<evidence type="ECO:0000256" key="4">
    <source>
        <dbReference type="ARBA" id="ARBA00022857"/>
    </source>
</evidence>
<keyword evidence="10" id="KW-1185">Reference proteome</keyword>
<dbReference type="InterPro" id="IPR020904">
    <property type="entry name" value="Sc_DH/Rdtase_CS"/>
</dbReference>
<dbReference type="PIRSF" id="PIRSF000126">
    <property type="entry name" value="11-beta-HSD1"/>
    <property type="match status" value="1"/>
</dbReference>
<dbReference type="PROSITE" id="PS00061">
    <property type="entry name" value="ADH_SHORT"/>
    <property type="match status" value="1"/>
</dbReference>
<keyword evidence="2" id="KW-0444">Lipid biosynthesis</keyword>
<dbReference type="PRINTS" id="PR00080">
    <property type="entry name" value="SDRFAMILY"/>
</dbReference>
<dbReference type="OrthoDB" id="5545019at2759"/>
<evidence type="ECO:0000313" key="11">
    <source>
        <dbReference type="WBParaSite" id="HCON_00081410-00001"/>
    </source>
</evidence>
<keyword evidence="4" id="KW-0521">NADP</keyword>
<dbReference type="CDD" id="cd05356">
    <property type="entry name" value="17beta-HSD1_like_SDR_c"/>
    <property type="match status" value="1"/>
</dbReference>
<dbReference type="OMA" id="TWITWVV"/>
<evidence type="ECO:0000256" key="5">
    <source>
        <dbReference type="ARBA" id="ARBA00022955"/>
    </source>
</evidence>
<dbReference type="GO" id="GO:0006694">
    <property type="term" value="P:steroid biosynthetic process"/>
    <property type="evidence" value="ECO:0007669"/>
    <property type="project" value="UniProtKB-KW"/>
</dbReference>
<comment type="similarity">
    <text evidence="9">Belongs to the short-chain dehydrogenases/reductases (SDR) family. 17-beta-HSD 3 subfamily.</text>
</comment>
<evidence type="ECO:0000256" key="9">
    <source>
        <dbReference type="ARBA" id="ARBA00038261"/>
    </source>
</evidence>
<dbReference type="GO" id="GO:0016491">
    <property type="term" value="F:oxidoreductase activity"/>
    <property type="evidence" value="ECO:0007669"/>
    <property type="project" value="UniProtKB-KW"/>
</dbReference>
<sequence length="313" mass="34254">MGCDCLLVSVGYCALGFVAYKLVTLVYNIIYPYLIGAPIDLHATAGAKWAVVTGATDGIGKAYAYELASKGFNIYLVSRTQSKLDEVEKDLCQKYNKVSVKTIAFDFCAGSVDAYKPLLEALDKVDVGILVNNVGMSYEYPEVLHEIEGGLQRIGNITTINTLPTTILTAHVIKQMLPRKKGIIVNVSSAACYNHMALWAVYSATKKYVTWLSEILRMEYADKGITIQTICPMMVATKMSKVRKTSFFVPNGEVFAKSAVRSIGLIEETSGCLSHQIQVEVSNLIPAVVLNKVITNFSKGTRQAALRKKAKAQ</sequence>
<evidence type="ECO:0000256" key="2">
    <source>
        <dbReference type="ARBA" id="ARBA00022516"/>
    </source>
</evidence>
<accession>A0A7I4YCM9</accession>
<evidence type="ECO:0000256" key="6">
    <source>
        <dbReference type="ARBA" id="ARBA00023002"/>
    </source>
</evidence>
<comment type="pathway">
    <text evidence="1">Lipid metabolism; fatty acid biosynthesis.</text>
</comment>
<keyword evidence="7" id="KW-0443">Lipid metabolism</keyword>
<dbReference type="WBParaSite" id="HCON_00081410-00001">
    <property type="protein sequence ID" value="HCON_00081410-00001"/>
    <property type="gene ID" value="HCON_00081410"/>
</dbReference>
<evidence type="ECO:0000313" key="10">
    <source>
        <dbReference type="Proteomes" id="UP000025227"/>
    </source>
</evidence>
<organism evidence="10 11">
    <name type="scientific">Haemonchus contortus</name>
    <name type="common">Barber pole worm</name>
    <dbReference type="NCBI Taxonomy" id="6289"/>
    <lineage>
        <taxon>Eukaryota</taxon>
        <taxon>Metazoa</taxon>
        <taxon>Ecdysozoa</taxon>
        <taxon>Nematoda</taxon>
        <taxon>Chromadorea</taxon>
        <taxon>Rhabditida</taxon>
        <taxon>Rhabditina</taxon>
        <taxon>Rhabditomorpha</taxon>
        <taxon>Strongyloidea</taxon>
        <taxon>Trichostrongylidae</taxon>
        <taxon>Haemonchus</taxon>
    </lineage>
</organism>
<keyword evidence="5" id="KW-0752">Steroid biosynthesis</keyword>
<keyword evidence="8" id="KW-0275">Fatty acid biosynthesis</keyword>
<dbReference type="PRINTS" id="PR00081">
    <property type="entry name" value="GDHRDH"/>
</dbReference>
<dbReference type="Pfam" id="PF00106">
    <property type="entry name" value="adh_short"/>
    <property type="match status" value="1"/>
</dbReference>
<dbReference type="InterPro" id="IPR002347">
    <property type="entry name" value="SDR_fam"/>
</dbReference>
<dbReference type="Proteomes" id="UP000025227">
    <property type="component" value="Unplaced"/>
</dbReference>
<protein>
    <submittedName>
        <fullName evidence="11">Short-chain dehydrogenase reductase SDR domain containing protein</fullName>
    </submittedName>
</protein>
<dbReference type="PANTHER" id="PTHR43086">
    <property type="entry name" value="VERY-LONG-CHAIN 3-OXOOACYL-COA REDUCTASE"/>
    <property type="match status" value="1"/>
</dbReference>
<evidence type="ECO:0000256" key="8">
    <source>
        <dbReference type="ARBA" id="ARBA00023160"/>
    </source>
</evidence>